<dbReference type="Proteomes" id="UP000282837">
    <property type="component" value="Unassembled WGS sequence"/>
</dbReference>
<dbReference type="GO" id="GO:0008270">
    <property type="term" value="F:zinc ion binding"/>
    <property type="evidence" value="ECO:0007669"/>
    <property type="project" value="InterPro"/>
</dbReference>
<dbReference type="EMBL" id="SACO01000007">
    <property type="protein sequence ID" value="RVU04621.1"/>
    <property type="molecule type" value="Genomic_DNA"/>
</dbReference>
<name>A0A437N3Y4_9SPHN</name>
<dbReference type="AlphaFoldDB" id="A0A437N3Y4"/>
<reference evidence="2 3" key="1">
    <citation type="submission" date="2019-01" db="EMBL/GenBank/DDBJ databases">
        <authorList>
            <person name="Chen W.-M."/>
        </authorList>
    </citation>
    <scope>NUCLEOTIDE SEQUENCE [LARGE SCALE GENOMIC DNA]</scope>
    <source>
        <strain evidence="2 3">FSY-9</strain>
    </source>
</reference>
<feature type="domain" description="DUF7146" evidence="1">
    <location>
        <begin position="85"/>
        <end position="181"/>
    </location>
</feature>
<dbReference type="Gene3D" id="3.90.580.10">
    <property type="entry name" value="Zinc finger, CHC2-type domain"/>
    <property type="match status" value="1"/>
</dbReference>
<comment type="caution">
    <text evidence="2">The sequence shown here is derived from an EMBL/GenBank/DDBJ whole genome shotgun (WGS) entry which is preliminary data.</text>
</comment>
<evidence type="ECO:0000313" key="2">
    <source>
        <dbReference type="EMBL" id="RVU04621.1"/>
    </source>
</evidence>
<dbReference type="GO" id="GO:0003677">
    <property type="term" value="F:DNA binding"/>
    <property type="evidence" value="ECO:0007669"/>
    <property type="project" value="InterPro"/>
</dbReference>
<gene>
    <name evidence="2" type="ORF">EOE18_10655</name>
</gene>
<dbReference type="InterPro" id="IPR036977">
    <property type="entry name" value="DNA_primase_Znf_CHC2"/>
</dbReference>
<protein>
    <recommendedName>
        <fullName evidence="1">DUF7146 domain-containing protein</fullName>
    </recommendedName>
</protein>
<accession>A0A437N3Y4</accession>
<keyword evidence="3" id="KW-1185">Reference proteome</keyword>
<proteinExistence type="predicted"/>
<organism evidence="2 3">
    <name type="scientific">Novosphingobium umbonatum</name>
    <dbReference type="NCBI Taxonomy" id="1908524"/>
    <lineage>
        <taxon>Bacteria</taxon>
        <taxon>Pseudomonadati</taxon>
        <taxon>Pseudomonadota</taxon>
        <taxon>Alphaproteobacteria</taxon>
        <taxon>Sphingomonadales</taxon>
        <taxon>Sphingomonadaceae</taxon>
        <taxon>Novosphingobium</taxon>
    </lineage>
</organism>
<dbReference type="Pfam" id="PF23639">
    <property type="entry name" value="DUF7146"/>
    <property type="match status" value="1"/>
</dbReference>
<dbReference type="SUPFAM" id="SSF57783">
    <property type="entry name" value="Zinc beta-ribbon"/>
    <property type="match status" value="1"/>
</dbReference>
<dbReference type="CDD" id="cd01029">
    <property type="entry name" value="TOPRIM_primases"/>
    <property type="match status" value="1"/>
</dbReference>
<dbReference type="GO" id="GO:0006260">
    <property type="term" value="P:DNA replication"/>
    <property type="evidence" value="ECO:0007669"/>
    <property type="project" value="InterPro"/>
</dbReference>
<evidence type="ECO:0000313" key="3">
    <source>
        <dbReference type="Proteomes" id="UP000282837"/>
    </source>
</evidence>
<dbReference type="InterPro" id="IPR055570">
    <property type="entry name" value="DUF7146"/>
</dbReference>
<dbReference type="InterPro" id="IPR034154">
    <property type="entry name" value="TOPRIM_DnaG/twinkle"/>
</dbReference>
<dbReference type="OrthoDB" id="7465087at2"/>
<sequence length="285" mass="31047">MRFQPTAETLAIVARLGGHWNGRYALVPCPAHEDRTPSLSIRQGQHSILVHCFAGCDGGDVMRAIRQVLGHPVGSQRALPVPANDRTAPFQRLWSEGVAITGTLAHRYLREIRGITVIPPDVRFHPACPMGRGPSPRRLPALLVGVFRAQRVIAIQRLFLDPVTGQRTHRMMLGHSRGGSWPASFAGATMRIAEGFETACAYRQLTGREAGTCFGLRNFAGFAVGSGIRQVVLLPDNDQEGMQAACAAVAARQAPDQPFRLERCPSGFNDWAEMTRPPVHMSTAS</sequence>
<evidence type="ECO:0000259" key="1">
    <source>
        <dbReference type="Pfam" id="PF23639"/>
    </source>
</evidence>